<dbReference type="EMBL" id="SACP01000006">
    <property type="protein sequence ID" value="RVU19510.1"/>
    <property type="molecule type" value="Genomic_DNA"/>
</dbReference>
<dbReference type="OrthoDB" id="7889158at2"/>
<accession>A0A437PB64</accession>
<dbReference type="AlphaFoldDB" id="A0A437PB64"/>
<name>A0A437PB64_9HYPH</name>
<protein>
    <recommendedName>
        <fullName evidence="3">Addiction module component</fullName>
    </recommendedName>
</protein>
<comment type="caution">
    <text evidence="1">The sequence shown here is derived from an EMBL/GenBank/DDBJ whole genome shotgun (WGS) entry which is preliminary data.</text>
</comment>
<sequence>MTELLDRAVQRVRALPSSQQDELARILLRLAGDEEAIYRLTPEEEVDLIEAEAEIARGELATTAEVDAVFTKFRP</sequence>
<keyword evidence="2" id="KW-1185">Reference proteome</keyword>
<evidence type="ECO:0000313" key="2">
    <source>
        <dbReference type="Proteomes" id="UP000286997"/>
    </source>
</evidence>
<proteinExistence type="predicted"/>
<gene>
    <name evidence="1" type="ORF">EOE48_08755</name>
</gene>
<evidence type="ECO:0000313" key="1">
    <source>
        <dbReference type="EMBL" id="RVU19510.1"/>
    </source>
</evidence>
<dbReference type="Proteomes" id="UP000286997">
    <property type="component" value="Unassembled WGS sequence"/>
</dbReference>
<organism evidence="1 2">
    <name type="scientific">Methylobacterium oryzihabitans</name>
    <dbReference type="NCBI Taxonomy" id="2499852"/>
    <lineage>
        <taxon>Bacteria</taxon>
        <taxon>Pseudomonadati</taxon>
        <taxon>Pseudomonadota</taxon>
        <taxon>Alphaproteobacteria</taxon>
        <taxon>Hyphomicrobiales</taxon>
        <taxon>Methylobacteriaceae</taxon>
        <taxon>Methylobacterium</taxon>
    </lineage>
</organism>
<reference evidence="1 2" key="1">
    <citation type="submission" date="2019-01" db="EMBL/GenBank/DDBJ databases">
        <authorList>
            <person name="Chen W.-M."/>
        </authorList>
    </citation>
    <scope>NUCLEOTIDE SEQUENCE [LARGE SCALE GENOMIC DNA]</scope>
    <source>
        <strain evidence="1 2">TER-1</strain>
    </source>
</reference>
<evidence type="ECO:0008006" key="3">
    <source>
        <dbReference type="Google" id="ProtNLM"/>
    </source>
</evidence>